<dbReference type="PROSITE" id="PS50893">
    <property type="entry name" value="ABC_TRANSPORTER_2"/>
    <property type="match status" value="2"/>
</dbReference>
<protein>
    <submittedName>
        <fullName evidence="13">ABC transporter ATP-binding protein</fullName>
    </submittedName>
</protein>
<dbReference type="InterPro" id="IPR003593">
    <property type="entry name" value="AAA+_ATPase"/>
</dbReference>
<feature type="transmembrane region" description="Helical" evidence="10">
    <location>
        <begin position="247"/>
        <end position="269"/>
    </location>
</feature>
<dbReference type="EMBL" id="CP058905">
    <property type="protein sequence ID" value="QLJ97715.1"/>
    <property type="molecule type" value="Genomic_DNA"/>
</dbReference>
<evidence type="ECO:0000256" key="4">
    <source>
        <dbReference type="ARBA" id="ARBA00022692"/>
    </source>
</evidence>
<evidence type="ECO:0000256" key="10">
    <source>
        <dbReference type="SAM" id="Phobius"/>
    </source>
</evidence>
<proteinExistence type="inferred from homology"/>
<dbReference type="CDD" id="cd18546">
    <property type="entry name" value="ABC_6TM_Rv0194_D2_like"/>
    <property type="match status" value="1"/>
</dbReference>
<dbReference type="SUPFAM" id="SSF52540">
    <property type="entry name" value="P-loop containing nucleoside triphosphate hydrolases"/>
    <property type="match status" value="2"/>
</dbReference>
<feature type="transmembrane region" description="Helical" evidence="10">
    <location>
        <begin position="62"/>
        <end position="81"/>
    </location>
</feature>
<evidence type="ECO:0000313" key="13">
    <source>
        <dbReference type="EMBL" id="QLJ97715.1"/>
    </source>
</evidence>
<dbReference type="GO" id="GO:0015421">
    <property type="term" value="F:ABC-type oligopeptide transporter activity"/>
    <property type="evidence" value="ECO:0007669"/>
    <property type="project" value="TreeGrafter"/>
</dbReference>
<dbReference type="InterPro" id="IPR039421">
    <property type="entry name" value="Type_1_exporter"/>
</dbReference>
<dbReference type="PROSITE" id="PS50929">
    <property type="entry name" value="ABC_TM1F"/>
    <property type="match status" value="2"/>
</dbReference>
<feature type="transmembrane region" description="Helical" evidence="10">
    <location>
        <begin position="620"/>
        <end position="639"/>
    </location>
</feature>
<evidence type="ECO:0000256" key="2">
    <source>
        <dbReference type="ARBA" id="ARBA00022448"/>
    </source>
</evidence>
<feature type="domain" description="ABC transmembrane type-1" evidence="12">
    <location>
        <begin position="25"/>
        <end position="306"/>
    </location>
</feature>
<keyword evidence="5" id="KW-0547">Nucleotide-binding</keyword>
<dbReference type="InterPro" id="IPR027417">
    <property type="entry name" value="P-loop_NTPase"/>
</dbReference>
<gene>
    <name evidence="13" type="ORF">HZU44_23530</name>
</gene>
<comment type="subcellular location">
    <subcellularLocation>
        <location evidence="1">Cell membrane</location>
        <topology evidence="1">Multi-pass membrane protein</topology>
    </subcellularLocation>
</comment>
<evidence type="ECO:0000259" key="12">
    <source>
        <dbReference type="PROSITE" id="PS50929"/>
    </source>
</evidence>
<keyword evidence="3" id="KW-1003">Cell membrane</keyword>
<dbReference type="AlphaFoldDB" id="A0A7D5YE02"/>
<keyword evidence="6 13" id="KW-0067">ATP-binding</keyword>
<feature type="domain" description="ABC transmembrane type-1" evidence="12">
    <location>
        <begin position="623"/>
        <end position="905"/>
    </location>
</feature>
<reference evidence="13" key="1">
    <citation type="submission" date="2020-08" db="EMBL/GenBank/DDBJ databases">
        <title>A bifunctional nitrone conjugated secondary metabolite targeting the ribosome.</title>
        <authorList>
            <person name="Limbrick E.M."/>
            <person name="Graf M."/>
            <person name="Derewacz D.K."/>
            <person name="Nguyen F."/>
            <person name="Spraggins J.M."/>
            <person name="Wieland M."/>
            <person name="Ynigez-Gutierrez A.E."/>
            <person name="Reisman B.J."/>
            <person name="Zinshteyn B."/>
            <person name="McCulloch K."/>
            <person name="Iverson T.M."/>
            <person name="Green R."/>
            <person name="Wilson D.N."/>
            <person name="Bachmann B.O."/>
        </authorList>
    </citation>
    <scope>NUCLEOTIDE SEQUENCE</scope>
    <source>
        <strain evidence="13">Africana</strain>
    </source>
</reference>
<evidence type="ECO:0000259" key="11">
    <source>
        <dbReference type="PROSITE" id="PS50893"/>
    </source>
</evidence>
<dbReference type="FunFam" id="3.40.50.300:FF:000299">
    <property type="entry name" value="ABC transporter ATP-binding protein/permease"/>
    <property type="match status" value="2"/>
</dbReference>
<evidence type="ECO:0000256" key="9">
    <source>
        <dbReference type="ARBA" id="ARBA00061644"/>
    </source>
</evidence>
<keyword evidence="2" id="KW-0813">Transport</keyword>
<dbReference type="PANTHER" id="PTHR43394">
    <property type="entry name" value="ATP-DEPENDENT PERMEASE MDL1, MITOCHONDRIAL"/>
    <property type="match status" value="1"/>
</dbReference>
<name>A0A7D5YE02_9ACTN</name>
<evidence type="ECO:0000256" key="5">
    <source>
        <dbReference type="ARBA" id="ARBA00022741"/>
    </source>
</evidence>
<dbReference type="InterPro" id="IPR017871">
    <property type="entry name" value="ABC_transporter-like_CS"/>
</dbReference>
<feature type="transmembrane region" description="Helical" evidence="10">
    <location>
        <begin position="874"/>
        <end position="893"/>
    </location>
</feature>
<dbReference type="Gene3D" id="3.40.50.300">
    <property type="entry name" value="P-loop containing nucleotide triphosphate hydrolases"/>
    <property type="match status" value="2"/>
</dbReference>
<sequence length="1201" mass="127026">MPQQEHRSWRFRLARYCLRHRRPLAALLVGVILAQVVAVATPLVLRTAVDDLFAGIDSPGVGWWAGLLVAFALLRYAITLVSTYCAGRIALDVTHELRTDAFDALAALDGPGQDRLNTGQVVSRTVADLALVQGAIAALPVLVGDGLLFLLVFAAMAVLSPWLTLFAVAMVPALWLMAHRAPGRLFPVASAAQQRAAEITGRVEAAVSGVVIVKGFAQEARELAELEEQCRELYSARMAVARLQSRYASALQAVPLLWQGALLLLGGFLVMSGRLSIGTFLAFCVYLNQVVSPLRGLTPLLTVAQQARAATERVFAVIDVAPETGDPDESVPLPPGPLSVEFRDVWFGYGDDPPVLRGLSLRVEAGETVAVVGAAGSGKSTLLGLLARFYRPAAGAVLVGGVDLSRVRSARLRSRLGLVFEDDFLFDDTVFANIAFGLPGAGMQQVQAAADAAAAGFVAGLPKGYDTPVGERGGRLSGGQRQRVAIARAILPGPSLLILDDAMSALDVATEQRVRAGLRRASRTTILIARRRATLEMADRVVVLDEGRVVDCGPLAEVESRCAAFRSVFAADDSRAPGPQESGEGTRSEIADRYAATVDTSFAHDTPSLTLTDLVRPVRLLLAVAFVLILLDIGARTAIPALVREGVDQGMLAGSRPALLAVALLVLVVAGVNWAAARGGATAAASAGERLLLLLRVRAFAHLQRLGLDFYDREPTGQLLTRMTTDVDALADFLRAGVPVALVSTAMLVTVLGALLTIDAGLALVPVVALLAAALATWLFRAIAMPAYGEARRQVGALNATLHEVIAGLRVAQAFGRVGDLRDRYVTASRGYRDSRLRAHLLVSVYLQFTGLLSDLARVAVLVVGAARLASGDLSAGVLVAFFLYIDLVFAPIQDLSQVLDRYRQAAVGFAQLRALLRAPVRPPRAPGALPPRRPAAEIRLCGVGFTYPGADRPALADVELALRVNETVALVGRTGSGKSSLVKLIARFYDPTVGAVLVDGVDLRQLDLAGHRRRLGIVAQDPYLSAGTVRDAIAYGRPAASEAEVEAAARRVAAHAVIASLPGGYAHPTGTRGQALSAGQRQLLALARAELVQPDVLLLDEATAALDPAAEAAVLDAMARLGRGRITVVIAHRLATAARADRIVVLDAGRVVETGRHDDLLAADGHYARLWAAQAATGQFADIDPIETDLLESAWPTQRS</sequence>
<evidence type="ECO:0000256" key="3">
    <source>
        <dbReference type="ARBA" id="ARBA00022475"/>
    </source>
</evidence>
<dbReference type="InterPro" id="IPR003439">
    <property type="entry name" value="ABC_transporter-like_ATP-bd"/>
</dbReference>
<evidence type="ECO:0000256" key="1">
    <source>
        <dbReference type="ARBA" id="ARBA00004651"/>
    </source>
</evidence>
<dbReference type="PANTHER" id="PTHR43394:SF1">
    <property type="entry name" value="ATP-BINDING CASSETTE SUB-FAMILY B MEMBER 10, MITOCHONDRIAL"/>
    <property type="match status" value="1"/>
</dbReference>
<dbReference type="GO" id="GO:0016887">
    <property type="term" value="F:ATP hydrolysis activity"/>
    <property type="evidence" value="ECO:0007669"/>
    <property type="project" value="InterPro"/>
</dbReference>
<feature type="transmembrane region" description="Helical" evidence="10">
    <location>
        <begin position="762"/>
        <end position="784"/>
    </location>
</feature>
<dbReference type="InterPro" id="IPR011527">
    <property type="entry name" value="ABC1_TM_dom"/>
</dbReference>
<feature type="domain" description="ABC transporter" evidence="11">
    <location>
        <begin position="939"/>
        <end position="1174"/>
    </location>
</feature>
<dbReference type="CDD" id="cd18543">
    <property type="entry name" value="ABC_6TM_Rv0194_D1_like"/>
    <property type="match status" value="1"/>
</dbReference>
<dbReference type="GO" id="GO:0005524">
    <property type="term" value="F:ATP binding"/>
    <property type="evidence" value="ECO:0007669"/>
    <property type="project" value="UniProtKB-KW"/>
</dbReference>
<feature type="domain" description="ABC transporter" evidence="11">
    <location>
        <begin position="340"/>
        <end position="571"/>
    </location>
</feature>
<dbReference type="SUPFAM" id="SSF90123">
    <property type="entry name" value="ABC transporter transmembrane region"/>
    <property type="match status" value="2"/>
</dbReference>
<keyword evidence="4 10" id="KW-0812">Transmembrane</keyword>
<dbReference type="InterPro" id="IPR036640">
    <property type="entry name" value="ABC1_TM_sf"/>
</dbReference>
<keyword evidence="7 10" id="KW-1133">Transmembrane helix</keyword>
<evidence type="ECO:0000256" key="6">
    <source>
        <dbReference type="ARBA" id="ARBA00022840"/>
    </source>
</evidence>
<accession>A0A7D5YE02</accession>
<organism evidence="13">
    <name type="scientific">Micromonospora carbonacea</name>
    <dbReference type="NCBI Taxonomy" id="47853"/>
    <lineage>
        <taxon>Bacteria</taxon>
        <taxon>Bacillati</taxon>
        <taxon>Actinomycetota</taxon>
        <taxon>Actinomycetes</taxon>
        <taxon>Micromonosporales</taxon>
        <taxon>Micromonosporaceae</taxon>
        <taxon>Micromonospora</taxon>
    </lineage>
</organism>
<dbReference type="Pfam" id="PF00664">
    <property type="entry name" value="ABC_membrane"/>
    <property type="match status" value="2"/>
</dbReference>
<feature type="transmembrane region" description="Helical" evidence="10">
    <location>
        <begin position="733"/>
        <end position="756"/>
    </location>
</feature>
<evidence type="ECO:0000256" key="8">
    <source>
        <dbReference type="ARBA" id="ARBA00023136"/>
    </source>
</evidence>
<dbReference type="SMART" id="SM00382">
    <property type="entry name" value="AAA"/>
    <property type="match status" value="2"/>
</dbReference>
<dbReference type="PROSITE" id="PS00211">
    <property type="entry name" value="ABC_TRANSPORTER_1"/>
    <property type="match status" value="1"/>
</dbReference>
<dbReference type="Pfam" id="PF00005">
    <property type="entry name" value="ABC_tran"/>
    <property type="match status" value="2"/>
</dbReference>
<comment type="similarity">
    <text evidence="9">Belongs to the ABC transporter superfamily. Lipid exporter (TC 3.A.1.106) family.</text>
</comment>
<dbReference type="Gene3D" id="1.20.1560.10">
    <property type="entry name" value="ABC transporter type 1, transmembrane domain"/>
    <property type="match status" value="2"/>
</dbReference>
<feature type="transmembrane region" description="Helical" evidence="10">
    <location>
        <begin position="149"/>
        <end position="176"/>
    </location>
</feature>
<feature type="transmembrane region" description="Helical" evidence="10">
    <location>
        <begin position="839"/>
        <end position="862"/>
    </location>
</feature>
<evidence type="ECO:0000256" key="7">
    <source>
        <dbReference type="ARBA" id="ARBA00022989"/>
    </source>
</evidence>
<feature type="transmembrane region" description="Helical" evidence="10">
    <location>
        <begin position="659"/>
        <end position="677"/>
    </location>
</feature>
<dbReference type="GO" id="GO:0005886">
    <property type="term" value="C:plasma membrane"/>
    <property type="evidence" value="ECO:0007669"/>
    <property type="project" value="UniProtKB-SubCell"/>
</dbReference>
<keyword evidence="8 10" id="KW-0472">Membrane</keyword>